<proteinExistence type="predicted"/>
<evidence type="ECO:0000256" key="3">
    <source>
        <dbReference type="SAM" id="MobiDB-lite"/>
    </source>
</evidence>
<dbReference type="GO" id="GO:0003677">
    <property type="term" value="F:DNA binding"/>
    <property type="evidence" value="ECO:0007669"/>
    <property type="project" value="InterPro"/>
</dbReference>
<keyword evidence="6" id="KW-1185">Reference proteome</keyword>
<reference evidence="5" key="1">
    <citation type="submission" date="2020-03" db="EMBL/GenBank/DDBJ databases">
        <title>Draft Genome Sequence of Cylindrodendrum hubeiense.</title>
        <authorList>
            <person name="Buettner E."/>
            <person name="Kellner H."/>
        </authorList>
    </citation>
    <scope>NUCLEOTIDE SEQUENCE</scope>
    <source>
        <strain evidence="5">IHI 201604</strain>
    </source>
</reference>
<dbReference type="SUPFAM" id="SSF57701">
    <property type="entry name" value="Zn2/Cys6 DNA-binding domain"/>
    <property type="match status" value="1"/>
</dbReference>
<comment type="caution">
    <text evidence="5">The sequence shown here is derived from an EMBL/GenBank/DDBJ whole genome shotgun (WGS) entry which is preliminary data.</text>
</comment>
<dbReference type="PROSITE" id="PS00463">
    <property type="entry name" value="ZN2_CY6_FUNGAL_1"/>
    <property type="match status" value="1"/>
</dbReference>
<evidence type="ECO:0000313" key="5">
    <source>
        <dbReference type="EMBL" id="KAF7549675.1"/>
    </source>
</evidence>
<dbReference type="Pfam" id="PF04082">
    <property type="entry name" value="Fungal_trans"/>
    <property type="match status" value="1"/>
</dbReference>
<dbReference type="InterPro" id="IPR053187">
    <property type="entry name" value="Notoamide_regulator"/>
</dbReference>
<dbReference type="PROSITE" id="PS50048">
    <property type="entry name" value="ZN2_CY6_FUNGAL_2"/>
    <property type="match status" value="1"/>
</dbReference>
<dbReference type="InterPro" id="IPR036864">
    <property type="entry name" value="Zn2-C6_fun-type_DNA-bd_sf"/>
</dbReference>
<dbReference type="PANTHER" id="PTHR47256">
    <property type="entry name" value="ZN(II)2CYS6 TRANSCRIPTION FACTOR (EUROFUNG)-RELATED"/>
    <property type="match status" value="1"/>
</dbReference>
<evidence type="ECO:0000259" key="4">
    <source>
        <dbReference type="PROSITE" id="PS50048"/>
    </source>
</evidence>
<sequence length="658" mass="74344">MDQGQMRKLAQILPAPAINEESSSTDSSTSVISAAPRASKGAKAPAKPKRAVVGVACVNCRRRKAKCNSARPSCGHCLKRQAECIYSDDKTEVVSLDLKRKHTSIELENTQYRELFILLRDKPEGESDEIFRRLRVSSDPLRVLEAIKQAELLLPNPASNERLGNAQLMRYNAVSLRDSAIKVHARPWTTVVDDGLLSELLTNLFVWDGMYCFPSIDLEAFLEDMKSGDVEKAKWCSPLLVNAICALRCHFSERAKLFGIMTRQNLSDRFMDEAKGFLSRENGRASIPTVQALVFMYLATATAGRDRAARVYRFTAFTLLRRLRLEQRFRSLSDSEIGDAKERRVISCAVWGLFAMESRIALYYSQPSILPAPNVPKLLTGYKTMHLEEMENVDVLGQPLQDKSSQIPLVPGTSILSCELSEMWNELMHHTTSGETIRGSDADIRVRKAFYSRLRRFREELPSRFDYEKNLTPSTCFLRMHENEVIYTTLQHLPLDTPFETQYGSPKTTVKDILLQTCRDDTVLAEVYLRKWPFGAMITRVIILTMQNLIPLLDDPASHDLFIRDSIMARLSTRATKLAGRLVQAVQALAWAMKKPIPEAARPYFEDWGPEAVEKDLPIAFVLPQLEDIKGILTSDGEADTAEVEGQLAFLIEKWAKM</sequence>
<gene>
    <name evidence="5" type="ORF">G7Z17_g6218</name>
</gene>
<evidence type="ECO:0000313" key="6">
    <source>
        <dbReference type="Proteomes" id="UP000722485"/>
    </source>
</evidence>
<dbReference type="Proteomes" id="UP000722485">
    <property type="component" value="Unassembled WGS sequence"/>
</dbReference>
<dbReference type="InterPro" id="IPR007219">
    <property type="entry name" value="XnlR_reg_dom"/>
</dbReference>
<protein>
    <recommendedName>
        <fullName evidence="4">Zn(2)-C6 fungal-type domain-containing protein</fullName>
    </recommendedName>
</protein>
<dbReference type="Pfam" id="PF00172">
    <property type="entry name" value="Zn_clus"/>
    <property type="match status" value="1"/>
</dbReference>
<accession>A0A9P5H7N9</accession>
<dbReference type="GO" id="GO:0006351">
    <property type="term" value="P:DNA-templated transcription"/>
    <property type="evidence" value="ECO:0007669"/>
    <property type="project" value="InterPro"/>
</dbReference>
<keyword evidence="1" id="KW-0479">Metal-binding</keyword>
<dbReference type="AlphaFoldDB" id="A0A9P5H7N9"/>
<keyword evidence="2" id="KW-0539">Nucleus</keyword>
<dbReference type="CDD" id="cd12148">
    <property type="entry name" value="fungal_TF_MHR"/>
    <property type="match status" value="1"/>
</dbReference>
<feature type="region of interest" description="Disordered" evidence="3">
    <location>
        <begin position="13"/>
        <end position="46"/>
    </location>
</feature>
<name>A0A9P5H7N9_9HYPO</name>
<evidence type="ECO:0000256" key="2">
    <source>
        <dbReference type="ARBA" id="ARBA00023242"/>
    </source>
</evidence>
<feature type="compositionally biased region" description="Low complexity" evidence="3">
    <location>
        <begin position="22"/>
        <end position="46"/>
    </location>
</feature>
<feature type="domain" description="Zn(2)-C6 fungal-type" evidence="4">
    <location>
        <begin position="56"/>
        <end position="86"/>
    </location>
</feature>
<dbReference type="CDD" id="cd00067">
    <property type="entry name" value="GAL4"/>
    <property type="match status" value="1"/>
</dbReference>
<evidence type="ECO:0000256" key="1">
    <source>
        <dbReference type="ARBA" id="ARBA00022723"/>
    </source>
</evidence>
<dbReference type="OrthoDB" id="2943660at2759"/>
<dbReference type="EMBL" id="JAANBB010000116">
    <property type="protein sequence ID" value="KAF7549675.1"/>
    <property type="molecule type" value="Genomic_DNA"/>
</dbReference>
<dbReference type="Gene3D" id="4.10.240.10">
    <property type="entry name" value="Zn(2)-C6 fungal-type DNA-binding domain"/>
    <property type="match status" value="1"/>
</dbReference>
<dbReference type="GO" id="GO:0000981">
    <property type="term" value="F:DNA-binding transcription factor activity, RNA polymerase II-specific"/>
    <property type="evidence" value="ECO:0007669"/>
    <property type="project" value="InterPro"/>
</dbReference>
<dbReference type="SMART" id="SM00066">
    <property type="entry name" value="GAL4"/>
    <property type="match status" value="1"/>
</dbReference>
<dbReference type="InterPro" id="IPR001138">
    <property type="entry name" value="Zn2Cys6_DnaBD"/>
</dbReference>
<dbReference type="PANTHER" id="PTHR47256:SF3">
    <property type="entry name" value="ZN(II)2CYS6 TRANSCRIPTION FACTOR (EUROFUNG)"/>
    <property type="match status" value="1"/>
</dbReference>
<dbReference type="GO" id="GO:0008270">
    <property type="term" value="F:zinc ion binding"/>
    <property type="evidence" value="ECO:0007669"/>
    <property type="project" value="InterPro"/>
</dbReference>
<organism evidence="5 6">
    <name type="scientific">Cylindrodendrum hubeiense</name>
    <dbReference type="NCBI Taxonomy" id="595255"/>
    <lineage>
        <taxon>Eukaryota</taxon>
        <taxon>Fungi</taxon>
        <taxon>Dikarya</taxon>
        <taxon>Ascomycota</taxon>
        <taxon>Pezizomycotina</taxon>
        <taxon>Sordariomycetes</taxon>
        <taxon>Hypocreomycetidae</taxon>
        <taxon>Hypocreales</taxon>
        <taxon>Nectriaceae</taxon>
        <taxon>Cylindrodendrum</taxon>
    </lineage>
</organism>